<evidence type="ECO:0000256" key="11">
    <source>
        <dbReference type="ARBA" id="ARBA00022692"/>
    </source>
</evidence>
<evidence type="ECO:0000313" key="25">
    <source>
        <dbReference type="EMBL" id="UUX34638.1"/>
    </source>
</evidence>
<name>A0ABY5P869_9LACT</name>
<evidence type="ECO:0000256" key="9">
    <source>
        <dbReference type="ARBA" id="ARBA00022516"/>
    </source>
</evidence>
<evidence type="ECO:0000256" key="1">
    <source>
        <dbReference type="ARBA" id="ARBA00001698"/>
    </source>
</evidence>
<keyword evidence="17" id="KW-1208">Phospholipid metabolism</keyword>
<dbReference type="Proteomes" id="UP001315967">
    <property type="component" value="Chromosome"/>
</dbReference>
<dbReference type="RefSeq" id="WP_313794138.1">
    <property type="nucleotide sequence ID" value="NZ_CP102453.1"/>
</dbReference>
<evidence type="ECO:0000256" key="7">
    <source>
        <dbReference type="ARBA" id="ARBA00019373"/>
    </source>
</evidence>
<evidence type="ECO:0000256" key="10">
    <source>
        <dbReference type="ARBA" id="ARBA00022679"/>
    </source>
</evidence>
<evidence type="ECO:0000256" key="24">
    <source>
        <dbReference type="SAM" id="Phobius"/>
    </source>
</evidence>
<comment type="subcellular location">
    <subcellularLocation>
        <location evidence="2">Cell membrane</location>
        <topology evidence="2">Multi-pass membrane protein</topology>
    </subcellularLocation>
</comment>
<keyword evidence="9" id="KW-0444">Lipid biosynthesis</keyword>
<keyword evidence="15 24" id="KW-0472">Membrane</keyword>
<accession>A0ABY5P869</accession>
<comment type="catalytic activity">
    <reaction evidence="1">
        <text>a 1,2-diacyl-sn-glycero-3-phosphate + CTP + H(+) = a CDP-1,2-diacyl-sn-glycerol + diphosphate</text>
        <dbReference type="Rhea" id="RHEA:16229"/>
        <dbReference type="ChEBI" id="CHEBI:15378"/>
        <dbReference type="ChEBI" id="CHEBI:33019"/>
        <dbReference type="ChEBI" id="CHEBI:37563"/>
        <dbReference type="ChEBI" id="CHEBI:58332"/>
        <dbReference type="ChEBI" id="CHEBI:58608"/>
        <dbReference type="EC" id="2.7.7.41"/>
    </reaction>
</comment>
<feature type="transmembrane region" description="Helical" evidence="24">
    <location>
        <begin position="78"/>
        <end position="97"/>
    </location>
</feature>
<feature type="transmembrane region" description="Helical" evidence="24">
    <location>
        <begin position="49"/>
        <end position="66"/>
    </location>
</feature>
<keyword evidence="14" id="KW-0443">Lipid metabolism</keyword>
<feature type="transmembrane region" description="Helical" evidence="24">
    <location>
        <begin position="243"/>
        <end position="262"/>
    </location>
</feature>
<protein>
    <recommendedName>
        <fullName evidence="7">Phosphatidate cytidylyltransferase</fullName>
        <ecNumber evidence="6">2.7.7.41</ecNumber>
    </recommendedName>
    <alternativeName>
        <fullName evidence="20">CDP-DAG synthase</fullName>
    </alternativeName>
    <alternativeName>
        <fullName evidence="22">CDP-DG synthase</fullName>
    </alternativeName>
    <alternativeName>
        <fullName evidence="18">CDP-diacylglycerol synthase</fullName>
    </alternativeName>
    <alternativeName>
        <fullName evidence="21">CDP-diglyceride pyrophosphorylase</fullName>
    </alternativeName>
    <alternativeName>
        <fullName evidence="23">CDP-diglyceride synthase</fullName>
    </alternativeName>
    <alternativeName>
        <fullName evidence="19">CTP:phosphatidate cytidylyltransferase</fullName>
    </alternativeName>
</protein>
<evidence type="ECO:0000256" key="17">
    <source>
        <dbReference type="ARBA" id="ARBA00023264"/>
    </source>
</evidence>
<comment type="pathway">
    <text evidence="3">Phospholipid metabolism; CDP-diacylglycerol biosynthesis; CDP-diacylglycerol from sn-glycerol 3-phosphate: step 3/3.</text>
</comment>
<reference evidence="25 26" key="1">
    <citation type="submission" date="2022-08" db="EMBL/GenBank/DDBJ databases">
        <title>Aerococcaceae sp. nov isolated from spoiled eye mask.</title>
        <authorList>
            <person name="Zhou G."/>
            <person name="Xie X.-B."/>
            <person name="Shi Q.-S."/>
            <person name="Wang Y.-S."/>
            <person name="Wen X."/>
            <person name="Peng H."/>
            <person name="Yang X.-J."/>
            <person name="Tao H.-B."/>
            <person name="Huang X.-M."/>
        </authorList>
    </citation>
    <scope>NUCLEOTIDE SEQUENCE [LARGE SCALE GENOMIC DNA]</scope>
    <source>
        <strain evidence="26">DM20194951</strain>
    </source>
</reference>
<organism evidence="25 26">
    <name type="scientific">Fundicoccus culcitae</name>
    <dbReference type="NCBI Taxonomy" id="2969821"/>
    <lineage>
        <taxon>Bacteria</taxon>
        <taxon>Bacillati</taxon>
        <taxon>Bacillota</taxon>
        <taxon>Bacilli</taxon>
        <taxon>Lactobacillales</taxon>
        <taxon>Aerococcaceae</taxon>
        <taxon>Fundicoccus</taxon>
    </lineage>
</organism>
<dbReference type="EC" id="2.7.7.41" evidence="6"/>
<evidence type="ECO:0000256" key="6">
    <source>
        <dbReference type="ARBA" id="ARBA00012487"/>
    </source>
</evidence>
<sequence length="264" mass="29627">MKTRIISAIVAFAIFIPFLFAGGYYFAYLMLVLGAIGLYELARMKKIEYFNIIGIISTIALAFVLLPDHYFLSFLGRGHQQFIFYIFCIILLVFTVIRHETFNFEEAAVLVFSILYIGFGFRFLISIRDMGVETIFYLFAVIWSTDIGAYFIGKAIGKNKLAPAISPNKTVEGFLGGLLSAFIVGSLYIWIVNPNLGGANHVWILTIALSLVGQLGDLVESAYKRHFGVKDSGKLIPGHGGVLDRFDSTIFASFMMIIWLNFFR</sequence>
<dbReference type="PANTHER" id="PTHR46382:SF1">
    <property type="entry name" value="PHOSPHATIDATE CYTIDYLYLTRANSFERASE"/>
    <property type="match status" value="1"/>
</dbReference>
<evidence type="ECO:0000256" key="22">
    <source>
        <dbReference type="ARBA" id="ARBA00032743"/>
    </source>
</evidence>
<evidence type="ECO:0000256" key="19">
    <source>
        <dbReference type="ARBA" id="ARBA00031825"/>
    </source>
</evidence>
<keyword evidence="26" id="KW-1185">Reference proteome</keyword>
<evidence type="ECO:0000256" key="21">
    <source>
        <dbReference type="ARBA" id="ARBA00032396"/>
    </source>
</evidence>
<evidence type="ECO:0000256" key="13">
    <source>
        <dbReference type="ARBA" id="ARBA00022989"/>
    </source>
</evidence>
<comment type="pathway">
    <text evidence="4">Lipid metabolism.</text>
</comment>
<keyword evidence="13 24" id="KW-1133">Transmembrane helix</keyword>
<keyword evidence="8" id="KW-1003">Cell membrane</keyword>
<keyword evidence="11 24" id="KW-0812">Transmembrane</keyword>
<dbReference type="GO" id="GO:0016779">
    <property type="term" value="F:nucleotidyltransferase activity"/>
    <property type="evidence" value="ECO:0007669"/>
    <property type="project" value="UniProtKB-KW"/>
</dbReference>
<keyword evidence="16" id="KW-0594">Phospholipid biosynthesis</keyword>
<evidence type="ECO:0000256" key="5">
    <source>
        <dbReference type="ARBA" id="ARBA00010185"/>
    </source>
</evidence>
<evidence type="ECO:0000256" key="8">
    <source>
        <dbReference type="ARBA" id="ARBA00022475"/>
    </source>
</evidence>
<feature type="transmembrane region" description="Helical" evidence="24">
    <location>
        <begin position="134"/>
        <end position="152"/>
    </location>
</feature>
<evidence type="ECO:0000256" key="16">
    <source>
        <dbReference type="ARBA" id="ARBA00023209"/>
    </source>
</evidence>
<keyword evidence="10" id="KW-0808">Transferase</keyword>
<dbReference type="PANTHER" id="PTHR46382">
    <property type="entry name" value="PHOSPHATIDATE CYTIDYLYLTRANSFERASE"/>
    <property type="match status" value="1"/>
</dbReference>
<dbReference type="Pfam" id="PF01148">
    <property type="entry name" value="CTP_transf_1"/>
    <property type="match status" value="1"/>
</dbReference>
<evidence type="ECO:0000256" key="15">
    <source>
        <dbReference type="ARBA" id="ARBA00023136"/>
    </source>
</evidence>
<feature type="transmembrane region" description="Helical" evidence="24">
    <location>
        <begin position="6"/>
        <end position="37"/>
    </location>
</feature>
<evidence type="ECO:0000256" key="2">
    <source>
        <dbReference type="ARBA" id="ARBA00004651"/>
    </source>
</evidence>
<dbReference type="EMBL" id="CP102453">
    <property type="protein sequence ID" value="UUX34638.1"/>
    <property type="molecule type" value="Genomic_DNA"/>
</dbReference>
<evidence type="ECO:0000256" key="4">
    <source>
        <dbReference type="ARBA" id="ARBA00005189"/>
    </source>
</evidence>
<evidence type="ECO:0000256" key="20">
    <source>
        <dbReference type="ARBA" id="ARBA00032253"/>
    </source>
</evidence>
<evidence type="ECO:0000256" key="23">
    <source>
        <dbReference type="ARBA" id="ARBA00033406"/>
    </source>
</evidence>
<evidence type="ECO:0000256" key="14">
    <source>
        <dbReference type="ARBA" id="ARBA00023098"/>
    </source>
</evidence>
<evidence type="ECO:0000256" key="18">
    <source>
        <dbReference type="ARBA" id="ARBA00029893"/>
    </source>
</evidence>
<proteinExistence type="inferred from homology"/>
<feature type="transmembrane region" description="Helical" evidence="24">
    <location>
        <begin position="173"/>
        <end position="191"/>
    </location>
</feature>
<keyword evidence="12 25" id="KW-0548">Nucleotidyltransferase</keyword>
<evidence type="ECO:0000313" key="26">
    <source>
        <dbReference type="Proteomes" id="UP001315967"/>
    </source>
</evidence>
<comment type="similarity">
    <text evidence="5">Belongs to the CDS family.</text>
</comment>
<gene>
    <name evidence="25" type="ORF">NRE15_03015</name>
</gene>
<evidence type="ECO:0000256" key="12">
    <source>
        <dbReference type="ARBA" id="ARBA00022695"/>
    </source>
</evidence>
<feature type="transmembrane region" description="Helical" evidence="24">
    <location>
        <begin position="109"/>
        <end position="128"/>
    </location>
</feature>
<evidence type="ECO:0000256" key="3">
    <source>
        <dbReference type="ARBA" id="ARBA00005119"/>
    </source>
</evidence>